<reference evidence="1" key="1">
    <citation type="journal article" date="2020" name="Stud. Mycol.">
        <title>101 Dothideomycetes genomes: a test case for predicting lifestyles and emergence of pathogens.</title>
        <authorList>
            <person name="Haridas S."/>
            <person name="Albert R."/>
            <person name="Binder M."/>
            <person name="Bloem J."/>
            <person name="Labutti K."/>
            <person name="Salamov A."/>
            <person name="Andreopoulos B."/>
            <person name="Baker S."/>
            <person name="Barry K."/>
            <person name="Bills G."/>
            <person name="Bluhm B."/>
            <person name="Cannon C."/>
            <person name="Castanera R."/>
            <person name="Culley D."/>
            <person name="Daum C."/>
            <person name="Ezra D."/>
            <person name="Gonzalez J."/>
            <person name="Henrissat B."/>
            <person name="Kuo A."/>
            <person name="Liang C."/>
            <person name="Lipzen A."/>
            <person name="Lutzoni F."/>
            <person name="Magnuson J."/>
            <person name="Mondo S."/>
            <person name="Nolan M."/>
            <person name="Ohm R."/>
            <person name="Pangilinan J."/>
            <person name="Park H.-J."/>
            <person name="Ramirez L."/>
            <person name="Alfaro M."/>
            <person name="Sun H."/>
            <person name="Tritt A."/>
            <person name="Yoshinaga Y."/>
            <person name="Zwiers L.-H."/>
            <person name="Turgeon B."/>
            <person name="Goodwin S."/>
            <person name="Spatafora J."/>
            <person name="Crous P."/>
            <person name="Grigoriev I."/>
        </authorList>
    </citation>
    <scope>NUCLEOTIDE SEQUENCE</scope>
    <source>
        <strain evidence="1">ATCC 16933</strain>
    </source>
</reference>
<dbReference type="EMBL" id="MU001677">
    <property type="protein sequence ID" value="KAF2458525.1"/>
    <property type="molecule type" value="Genomic_DNA"/>
</dbReference>
<keyword evidence="2" id="KW-1185">Reference proteome</keyword>
<evidence type="ECO:0000313" key="2">
    <source>
        <dbReference type="Proteomes" id="UP000799766"/>
    </source>
</evidence>
<organism evidence="1 2">
    <name type="scientific">Lineolata rhizophorae</name>
    <dbReference type="NCBI Taxonomy" id="578093"/>
    <lineage>
        <taxon>Eukaryota</taxon>
        <taxon>Fungi</taxon>
        <taxon>Dikarya</taxon>
        <taxon>Ascomycota</taxon>
        <taxon>Pezizomycotina</taxon>
        <taxon>Dothideomycetes</taxon>
        <taxon>Dothideomycetes incertae sedis</taxon>
        <taxon>Lineolatales</taxon>
        <taxon>Lineolataceae</taxon>
        <taxon>Lineolata</taxon>
    </lineage>
</organism>
<accession>A0A6A6P3E9</accession>
<name>A0A6A6P3E9_9PEZI</name>
<proteinExistence type="predicted"/>
<dbReference type="AlphaFoldDB" id="A0A6A6P3E9"/>
<dbReference type="OrthoDB" id="5415741at2759"/>
<gene>
    <name evidence="1" type="ORF">BDY21DRAFT_318718</name>
</gene>
<protein>
    <submittedName>
        <fullName evidence="1">Uncharacterized protein</fullName>
    </submittedName>
</protein>
<sequence length="76" mass="8282">MALNTDIATRALIISLKSASCSKTTAKISTITGVPKRTIQAIFSRAVKQGFDLNTTLIIVRDEYVIDTPRSGRLTK</sequence>
<dbReference type="Proteomes" id="UP000799766">
    <property type="component" value="Unassembled WGS sequence"/>
</dbReference>
<evidence type="ECO:0000313" key="1">
    <source>
        <dbReference type="EMBL" id="KAF2458525.1"/>
    </source>
</evidence>